<comment type="caution">
    <text evidence="2">The sequence shown here is derived from an EMBL/GenBank/DDBJ whole genome shotgun (WGS) entry which is preliminary data.</text>
</comment>
<feature type="compositionally biased region" description="Basic residues" evidence="1">
    <location>
        <begin position="276"/>
        <end position="291"/>
    </location>
</feature>
<feature type="region of interest" description="Disordered" evidence="1">
    <location>
        <begin position="16"/>
        <end position="291"/>
    </location>
</feature>
<feature type="compositionally biased region" description="Polar residues" evidence="1">
    <location>
        <begin position="65"/>
        <end position="79"/>
    </location>
</feature>
<feature type="compositionally biased region" description="Polar residues" evidence="1">
    <location>
        <begin position="123"/>
        <end position="138"/>
    </location>
</feature>
<evidence type="ECO:0000313" key="3">
    <source>
        <dbReference type="Proteomes" id="UP000799776"/>
    </source>
</evidence>
<feature type="compositionally biased region" description="Acidic residues" evidence="1">
    <location>
        <begin position="92"/>
        <end position="103"/>
    </location>
</feature>
<accession>A0A9P4HTS8</accession>
<reference evidence="2" key="1">
    <citation type="journal article" date="2020" name="Stud. Mycol.">
        <title>101 Dothideomycetes genomes: a test case for predicting lifestyles and emergence of pathogens.</title>
        <authorList>
            <person name="Haridas S."/>
            <person name="Albert R."/>
            <person name="Binder M."/>
            <person name="Bloem J."/>
            <person name="Labutti K."/>
            <person name="Salamov A."/>
            <person name="Andreopoulos B."/>
            <person name="Baker S."/>
            <person name="Barry K."/>
            <person name="Bills G."/>
            <person name="Bluhm B."/>
            <person name="Cannon C."/>
            <person name="Castanera R."/>
            <person name="Culley D."/>
            <person name="Daum C."/>
            <person name="Ezra D."/>
            <person name="Gonzalez J."/>
            <person name="Henrissat B."/>
            <person name="Kuo A."/>
            <person name="Liang C."/>
            <person name="Lipzen A."/>
            <person name="Lutzoni F."/>
            <person name="Magnuson J."/>
            <person name="Mondo S."/>
            <person name="Nolan M."/>
            <person name="Ohm R."/>
            <person name="Pangilinan J."/>
            <person name="Park H.-J."/>
            <person name="Ramirez L."/>
            <person name="Alfaro M."/>
            <person name="Sun H."/>
            <person name="Tritt A."/>
            <person name="Yoshinaga Y."/>
            <person name="Zwiers L.-H."/>
            <person name="Turgeon B."/>
            <person name="Goodwin S."/>
            <person name="Spatafora J."/>
            <person name="Crous P."/>
            <person name="Grigoriev I."/>
        </authorList>
    </citation>
    <scope>NUCLEOTIDE SEQUENCE</scope>
    <source>
        <strain evidence="2">CBS 121410</strain>
    </source>
</reference>
<feature type="compositionally biased region" description="Polar residues" evidence="1">
    <location>
        <begin position="230"/>
        <end position="244"/>
    </location>
</feature>
<evidence type="ECO:0000256" key="1">
    <source>
        <dbReference type="SAM" id="MobiDB-lite"/>
    </source>
</evidence>
<dbReference type="AlphaFoldDB" id="A0A9P4HTS8"/>
<organism evidence="2 3">
    <name type="scientific">Saccharata proteae CBS 121410</name>
    <dbReference type="NCBI Taxonomy" id="1314787"/>
    <lineage>
        <taxon>Eukaryota</taxon>
        <taxon>Fungi</taxon>
        <taxon>Dikarya</taxon>
        <taxon>Ascomycota</taxon>
        <taxon>Pezizomycotina</taxon>
        <taxon>Dothideomycetes</taxon>
        <taxon>Dothideomycetes incertae sedis</taxon>
        <taxon>Botryosphaeriales</taxon>
        <taxon>Saccharataceae</taxon>
        <taxon>Saccharata</taxon>
    </lineage>
</organism>
<name>A0A9P4HTS8_9PEZI</name>
<feature type="compositionally biased region" description="Basic and acidic residues" evidence="1">
    <location>
        <begin position="80"/>
        <end position="91"/>
    </location>
</feature>
<keyword evidence="3" id="KW-1185">Reference proteome</keyword>
<dbReference type="Proteomes" id="UP000799776">
    <property type="component" value="Unassembled WGS sequence"/>
</dbReference>
<feature type="compositionally biased region" description="Polar residues" evidence="1">
    <location>
        <begin position="23"/>
        <end position="47"/>
    </location>
</feature>
<gene>
    <name evidence="2" type="ORF">K490DRAFT_65174</name>
</gene>
<feature type="compositionally biased region" description="Acidic residues" evidence="1">
    <location>
        <begin position="159"/>
        <end position="169"/>
    </location>
</feature>
<proteinExistence type="predicted"/>
<dbReference type="EMBL" id="ML978718">
    <property type="protein sequence ID" value="KAF2087895.1"/>
    <property type="molecule type" value="Genomic_DNA"/>
</dbReference>
<feature type="compositionally biased region" description="Basic residues" evidence="1">
    <location>
        <begin position="139"/>
        <end position="150"/>
    </location>
</feature>
<evidence type="ECO:0000313" key="2">
    <source>
        <dbReference type="EMBL" id="KAF2087895.1"/>
    </source>
</evidence>
<sequence>MSSAGLSKTSQHFAFSGPLIEQKGTSNTAAVSTSYDNQGHVGIQSQFGPKLPEPSPPAWLLGSKPEQNSFRRVGSTSKLDQVEDISKYKDMEESDVSMADDEGSDGRLGFKCKRSRRNAFSLVPQTNKPAPDTNTQTSRPKRQPLRRSYRLKGFVRDSDDSDDSDEETLDYLKSITVPAPTKQSEIFKGLPDIEVKQNSSVPGAGDNDGKDDDWLHPDSPVLTVTRPSEEQNGAESVEGCNTKSAKTRKLDKTHLMPPPRMDTRKRRDAAGYVAKEKRRAFRYHASRSRSP</sequence>
<protein>
    <submittedName>
        <fullName evidence="2">Uncharacterized protein</fullName>
    </submittedName>
</protein>